<dbReference type="PANTHER" id="PTHR30290">
    <property type="entry name" value="PERIPLASMIC BINDING COMPONENT OF ABC TRANSPORTER"/>
    <property type="match status" value="1"/>
</dbReference>
<dbReference type="Gene3D" id="3.10.105.10">
    <property type="entry name" value="Dipeptide-binding Protein, Domain 3"/>
    <property type="match status" value="1"/>
</dbReference>
<evidence type="ECO:0000259" key="2">
    <source>
        <dbReference type="Pfam" id="PF00496"/>
    </source>
</evidence>
<dbReference type="SUPFAM" id="SSF53850">
    <property type="entry name" value="Periplasmic binding protein-like II"/>
    <property type="match status" value="1"/>
</dbReference>
<evidence type="ECO:0000256" key="1">
    <source>
        <dbReference type="ARBA" id="ARBA00023125"/>
    </source>
</evidence>
<dbReference type="InterPro" id="IPR039424">
    <property type="entry name" value="SBP_5"/>
</dbReference>
<reference evidence="4 5" key="1">
    <citation type="submission" date="2019-04" db="EMBL/GenBank/DDBJ databases">
        <title>Cohnella sp. nov. isolated from preserved vegetables.</title>
        <authorList>
            <person name="Lin S.-Y."/>
            <person name="Hung M.-H."/>
            <person name="Young C.-C."/>
        </authorList>
    </citation>
    <scope>NUCLEOTIDE SEQUENCE [LARGE SCALE GENOMIC DNA]</scope>
    <source>
        <strain evidence="4 5">CC-MHH1044</strain>
    </source>
</reference>
<dbReference type="Pfam" id="PF00496">
    <property type="entry name" value="SBP_bac_5"/>
    <property type="match status" value="1"/>
</dbReference>
<dbReference type="AlphaFoldDB" id="A0A4S4BL88"/>
<dbReference type="Proteomes" id="UP000310636">
    <property type="component" value="Unassembled WGS sequence"/>
</dbReference>
<proteinExistence type="predicted"/>
<dbReference type="OrthoDB" id="5894719at2"/>
<dbReference type="GO" id="GO:0003677">
    <property type="term" value="F:DNA binding"/>
    <property type="evidence" value="ECO:0007669"/>
    <property type="project" value="UniProtKB-KW"/>
</dbReference>
<protein>
    <submittedName>
        <fullName evidence="4">ABC transporter substrate-binding protein</fullName>
    </submittedName>
</protein>
<keyword evidence="5" id="KW-1185">Reference proteome</keyword>
<dbReference type="GO" id="GO:0015833">
    <property type="term" value="P:peptide transport"/>
    <property type="evidence" value="ECO:0007669"/>
    <property type="project" value="TreeGrafter"/>
</dbReference>
<gene>
    <name evidence="4" type="ORF">E6C55_24495</name>
</gene>
<feature type="domain" description="Transcriptional regulator SgrR N-terminal HTH" evidence="3">
    <location>
        <begin position="47"/>
        <end position="142"/>
    </location>
</feature>
<organism evidence="4 5">
    <name type="scientific">Cohnella fermenti</name>
    <dbReference type="NCBI Taxonomy" id="2565925"/>
    <lineage>
        <taxon>Bacteria</taxon>
        <taxon>Bacillati</taxon>
        <taxon>Bacillota</taxon>
        <taxon>Bacilli</taxon>
        <taxon>Bacillales</taxon>
        <taxon>Paenibacillaceae</taxon>
        <taxon>Cohnella</taxon>
    </lineage>
</organism>
<sequence length="644" mass="73378">MASPPVRLLLTPLWGSQKGIKRVESPYVASPFIPSTAPEVLMLTAERYLTLYDRFAGEGPRDTFFEATVEEAAAALYCTPRNAKLVLRKLEEERLVAWTPGRGRGNRSRIAFRREKEDYLLEAGRSLAERGDYKQALELLDRFARGTNARQAFMEWLNGHFGYQKIAPDNLNAKDLLRFPIFRPIMTLDPAEVNFSFDSHLIRQIYGRLVQFDEKQGKIVPAVAHTWTSTPDAMEWVFYLRKGVLFHDGRELTSSDVQYTFERLGSGKANSWIVRGVSAVETIGPRVVRFRLERPNRIFDRFLCAAAASILPRDPGGQNEAAFWSLPIGCGPFRLHSYSSHSVLLAAHSSYYAGRPYLDGVRIVRMPEECQEAFSAMPEIVHNVQSNRADPPSDDAADSERQQLIRLCNGSTLICWNMNRDGPHQSEAFRRAVRMILNPLDLIGELAGDRALPASSFRPEDSMAMPVGELDPERVRTALRESRYDGSPVILRVSEKYRNDADWIVRRLADWSVRAEVTYSSWADTSTSAHLLDADMTLFSIGFAEDEVCEVEFYEHGQCVVKAYLDPERDGWIRRRIDASLAADTQPERRLMLREVEQRLRDEAVLLFLFHERNNRTLPSSIRGASLNSLGWIDFEDIWLEPHE</sequence>
<evidence type="ECO:0000313" key="5">
    <source>
        <dbReference type="Proteomes" id="UP000310636"/>
    </source>
</evidence>
<accession>A0A4S4BL88</accession>
<keyword evidence="1" id="KW-0238">DNA-binding</keyword>
<dbReference type="Gene3D" id="3.40.190.10">
    <property type="entry name" value="Periplasmic binding protein-like II"/>
    <property type="match status" value="1"/>
</dbReference>
<dbReference type="PANTHER" id="PTHR30290:SF72">
    <property type="entry name" value="HTH-TYPE TRANSCRIPTIONAL REGULATOR SGRR"/>
    <property type="match status" value="1"/>
</dbReference>
<evidence type="ECO:0000259" key="3">
    <source>
        <dbReference type="Pfam" id="PF12793"/>
    </source>
</evidence>
<dbReference type="GO" id="GO:1904680">
    <property type="term" value="F:peptide transmembrane transporter activity"/>
    <property type="evidence" value="ECO:0007669"/>
    <property type="project" value="TreeGrafter"/>
</dbReference>
<dbReference type="InterPro" id="IPR025370">
    <property type="entry name" value="SgrR_HTH_N"/>
</dbReference>
<feature type="domain" description="Solute-binding protein family 5" evidence="2">
    <location>
        <begin position="218"/>
        <end position="522"/>
    </location>
</feature>
<comment type="caution">
    <text evidence="4">The sequence shown here is derived from an EMBL/GenBank/DDBJ whole genome shotgun (WGS) entry which is preliminary data.</text>
</comment>
<name>A0A4S4BL88_9BACL</name>
<dbReference type="Pfam" id="PF12793">
    <property type="entry name" value="SgrR_N"/>
    <property type="match status" value="1"/>
</dbReference>
<dbReference type="EMBL" id="SSOB01000039">
    <property type="protein sequence ID" value="THF74566.1"/>
    <property type="molecule type" value="Genomic_DNA"/>
</dbReference>
<evidence type="ECO:0000313" key="4">
    <source>
        <dbReference type="EMBL" id="THF74566.1"/>
    </source>
</evidence>
<dbReference type="InterPro" id="IPR000914">
    <property type="entry name" value="SBP_5_dom"/>
</dbReference>